<evidence type="ECO:0000313" key="2">
    <source>
        <dbReference type="Proteomes" id="UP001145087"/>
    </source>
</evidence>
<dbReference type="Proteomes" id="UP001145087">
    <property type="component" value="Unassembled WGS sequence"/>
</dbReference>
<comment type="caution">
    <text evidence="1">The sequence shown here is derived from an EMBL/GenBank/DDBJ whole genome shotgun (WGS) entry which is preliminary data.</text>
</comment>
<dbReference type="InterPro" id="IPR029068">
    <property type="entry name" value="Glyas_Bleomycin-R_OHBP_Dase"/>
</dbReference>
<gene>
    <name evidence="1" type="ORF">OU798_22415</name>
</gene>
<evidence type="ECO:0000313" key="1">
    <source>
        <dbReference type="EMBL" id="MCY1723119.1"/>
    </source>
</evidence>
<dbReference type="EMBL" id="JAPOHD010000066">
    <property type="protein sequence ID" value="MCY1723119.1"/>
    <property type="molecule type" value="Genomic_DNA"/>
</dbReference>
<keyword evidence="2" id="KW-1185">Reference proteome</keyword>
<dbReference type="AlphaFoldDB" id="A0A9X3J6X3"/>
<name>A0A9X3J6X3_9BACT</name>
<reference evidence="1" key="1">
    <citation type="submission" date="2022-11" db="EMBL/GenBank/DDBJ databases">
        <title>Marilongibacter aestuarii gen. nov., sp. nov., isolated from tidal flat sediment.</title>
        <authorList>
            <person name="Jiayan W."/>
        </authorList>
    </citation>
    <scope>NUCLEOTIDE SEQUENCE</scope>
    <source>
        <strain evidence="1">Z1-6</strain>
    </source>
</reference>
<proteinExistence type="predicted"/>
<dbReference type="Gene3D" id="3.10.180.10">
    <property type="entry name" value="2,3-Dihydroxybiphenyl 1,2-Dioxygenase, domain 1"/>
    <property type="match status" value="1"/>
</dbReference>
<protein>
    <submittedName>
        <fullName evidence="1">Uncharacterized protein</fullName>
    </submittedName>
</protein>
<sequence>MAKKRLENELPEATQKWGWKYHHMGIPTTVKMPGEKYLPQFKFHHSGFPESPFGVEWMRFENDSPIHPLIQKTPHLAFEVDDLDFELANRNFKIITKPNPPMKGVRVAMIEHNGAPIELIEFKK</sequence>
<accession>A0A9X3J6X3</accession>
<organism evidence="1 2">
    <name type="scientific">Draconibacterium aestuarii</name>
    <dbReference type="NCBI Taxonomy" id="2998507"/>
    <lineage>
        <taxon>Bacteria</taxon>
        <taxon>Pseudomonadati</taxon>
        <taxon>Bacteroidota</taxon>
        <taxon>Bacteroidia</taxon>
        <taxon>Marinilabiliales</taxon>
        <taxon>Prolixibacteraceae</taxon>
        <taxon>Draconibacterium</taxon>
    </lineage>
</organism>
<dbReference type="RefSeq" id="WP_343335445.1">
    <property type="nucleotide sequence ID" value="NZ_JAPOHD010000066.1"/>
</dbReference>